<evidence type="ECO:0000256" key="1">
    <source>
        <dbReference type="ARBA" id="ARBA00037883"/>
    </source>
</evidence>
<dbReference type="SUPFAM" id="SSF56112">
    <property type="entry name" value="Protein kinase-like (PK-like)"/>
    <property type="match status" value="1"/>
</dbReference>
<name>A0ABR4N6A5_9FUNG</name>
<dbReference type="Gene3D" id="3.90.1200.10">
    <property type="match status" value="1"/>
</dbReference>
<organism evidence="5 6">
    <name type="scientific">Polyrhizophydium stewartii</name>
    <dbReference type="NCBI Taxonomy" id="2732419"/>
    <lineage>
        <taxon>Eukaryota</taxon>
        <taxon>Fungi</taxon>
        <taxon>Fungi incertae sedis</taxon>
        <taxon>Chytridiomycota</taxon>
        <taxon>Chytridiomycota incertae sedis</taxon>
        <taxon>Chytridiomycetes</taxon>
        <taxon>Rhizophydiales</taxon>
        <taxon>Rhizophydiales incertae sedis</taxon>
        <taxon>Polyrhizophydium</taxon>
    </lineage>
</organism>
<dbReference type="PANTHER" id="PTHR22603">
    <property type="entry name" value="CHOLINE/ETHANOALAMINE KINASE"/>
    <property type="match status" value="1"/>
</dbReference>
<dbReference type="EC" id="2.7.1.82" evidence="3"/>
<feature type="region of interest" description="Disordered" evidence="4">
    <location>
        <begin position="1"/>
        <end position="35"/>
    </location>
</feature>
<dbReference type="Proteomes" id="UP001527925">
    <property type="component" value="Unassembled WGS sequence"/>
</dbReference>
<reference evidence="5 6" key="1">
    <citation type="submission" date="2023-09" db="EMBL/GenBank/DDBJ databases">
        <title>Pangenome analysis of Batrachochytrium dendrobatidis and related Chytrids.</title>
        <authorList>
            <person name="Yacoub M.N."/>
            <person name="Stajich J.E."/>
            <person name="James T.Y."/>
        </authorList>
    </citation>
    <scope>NUCLEOTIDE SEQUENCE [LARGE SCALE GENOMIC DNA]</scope>
    <source>
        <strain evidence="5 6">JEL0888</strain>
    </source>
</reference>
<comment type="similarity">
    <text evidence="2">Belongs to the choline/ethanolamine kinase family.</text>
</comment>
<accession>A0ABR4N6A5</accession>
<evidence type="ECO:0000256" key="2">
    <source>
        <dbReference type="ARBA" id="ARBA00038211"/>
    </source>
</evidence>
<evidence type="ECO:0000313" key="5">
    <source>
        <dbReference type="EMBL" id="KAL2915055.1"/>
    </source>
</evidence>
<keyword evidence="6" id="KW-1185">Reference proteome</keyword>
<dbReference type="InterPro" id="IPR011009">
    <property type="entry name" value="Kinase-like_dom_sf"/>
</dbReference>
<comment type="pathway">
    <text evidence="1">Phospholipid metabolism; phosphatidylethanolamine biosynthesis; phosphatidylethanolamine from ethanolamine: step 1/3.</text>
</comment>
<protein>
    <recommendedName>
        <fullName evidence="3">ethanolamine kinase</fullName>
        <ecNumber evidence="3">2.7.1.82</ecNumber>
    </recommendedName>
</protein>
<evidence type="ECO:0000256" key="4">
    <source>
        <dbReference type="SAM" id="MobiDB-lite"/>
    </source>
</evidence>
<gene>
    <name evidence="5" type="ORF">HK105_205378</name>
</gene>
<evidence type="ECO:0000256" key="3">
    <source>
        <dbReference type="ARBA" id="ARBA00038874"/>
    </source>
</evidence>
<dbReference type="Gene3D" id="3.30.200.20">
    <property type="entry name" value="Phosphorylase Kinase, domain 1"/>
    <property type="match status" value="1"/>
</dbReference>
<dbReference type="EMBL" id="JADGIZ020000027">
    <property type="protein sequence ID" value="KAL2915055.1"/>
    <property type="molecule type" value="Genomic_DNA"/>
</dbReference>
<comment type="caution">
    <text evidence="5">The sequence shown here is derived from an EMBL/GenBank/DDBJ whole genome shotgun (WGS) entry which is preliminary data.</text>
</comment>
<proteinExistence type="inferred from homology"/>
<sequence length="375" mass="42054">MPDVSPHSLTVQTPVPSQRRPSVSSTTIPTPTDSAVSVDRVPSFPIEIDHDNLLAGVATVIDSVFPDWRVDTDCKLVQCTNGITNKLVRCTHIPTGVSVLVRTYGRGSGVLIDRRQELVNMLALSLAGKCPPLYARFENGIVYGFTPGEVFSVQDMSHPHKSQLVARHLAAWHKVPLPVEPAPRLFSTLWRWLDAVPARYSSDAKAAKFAASGVSLDKLRIELTKLQKHLEALDSPVVFCHCDLLSGNIIYSPETDSVNFIDYEYGCYSFRGFDIGNHFCEWAGFDCDWSLYPSEQQQKTWLRAYHAEATGKQPTDAQLTALHHEALKFSLAAHFFWAVWALVQAEISDLDFDYLEYAVMRLAEFDRRKEAWLAL</sequence>
<evidence type="ECO:0000313" key="6">
    <source>
        <dbReference type="Proteomes" id="UP001527925"/>
    </source>
</evidence>
<dbReference type="Pfam" id="PF01633">
    <property type="entry name" value="Choline_kinase"/>
    <property type="match status" value="1"/>
</dbReference>
<dbReference type="PANTHER" id="PTHR22603:SF66">
    <property type="entry name" value="ETHANOLAMINE KINASE"/>
    <property type="match status" value="1"/>
</dbReference>
<feature type="compositionally biased region" description="Low complexity" evidence="4">
    <location>
        <begin position="13"/>
        <end position="34"/>
    </location>
</feature>
<dbReference type="CDD" id="cd05157">
    <property type="entry name" value="ETNK_euk"/>
    <property type="match status" value="1"/>
</dbReference>